<dbReference type="PROSITE" id="PS51257">
    <property type="entry name" value="PROKAR_LIPOPROTEIN"/>
    <property type="match status" value="1"/>
</dbReference>
<dbReference type="OrthoDB" id="7432148at2"/>
<gene>
    <name evidence="2" type="ORF">LK12_14730</name>
</gene>
<feature type="signal peptide" evidence="1">
    <location>
        <begin position="1"/>
        <end position="22"/>
    </location>
</feature>
<dbReference type="STRING" id="1348853.LK12_14730"/>
<reference evidence="2 3" key="1">
    <citation type="submission" date="2014-10" db="EMBL/GenBank/DDBJ databases">
        <title>Genome sequence of Novosphingobium malaysiense MUSC 273(T).</title>
        <authorList>
            <person name="Lee L.-H."/>
        </authorList>
    </citation>
    <scope>NUCLEOTIDE SEQUENCE [LARGE SCALE GENOMIC DNA]</scope>
    <source>
        <strain evidence="2 3">MUSC 273</strain>
    </source>
</reference>
<proteinExistence type="predicted"/>
<evidence type="ECO:0000313" key="2">
    <source>
        <dbReference type="EMBL" id="KHK90593.1"/>
    </source>
</evidence>
<evidence type="ECO:0008006" key="4">
    <source>
        <dbReference type="Google" id="ProtNLM"/>
    </source>
</evidence>
<accession>A0A0B1ZJD7</accession>
<keyword evidence="1" id="KW-0732">Signal</keyword>
<feature type="chain" id="PRO_5002084704" description="Lipoprotein" evidence="1">
    <location>
        <begin position="23"/>
        <end position="249"/>
    </location>
</feature>
<keyword evidence="3" id="KW-1185">Reference proteome</keyword>
<dbReference type="AlphaFoldDB" id="A0A0B1ZJD7"/>
<comment type="caution">
    <text evidence="2">The sequence shown here is derived from an EMBL/GenBank/DDBJ whole genome shotgun (WGS) entry which is preliminary data.</text>
</comment>
<sequence length="249" mass="26971">MEVEKFKVLGRRLPLLAGSAVAMTLAVLSGCAPTPAPPPPPPPPVVVIPPMPTPPSGAPLDMTIPPIDANGERHTVNTGISTSQAVWNLRSAYNVAALNCMEPQYAPILAGYKRFLDVYDKQLDAANKEIDSSFRAGNSARAALRARETYQTQVYNFFALPPVSSGFCDAAMNLTTELQTVDPGQFNTYAFSGLAKMEAPFKSFFSAYEQYKADLAAWQARYGGGLITVRPDFDQQVEQQSGNPQSYSQ</sequence>
<evidence type="ECO:0000256" key="1">
    <source>
        <dbReference type="SAM" id="SignalP"/>
    </source>
</evidence>
<organism evidence="2 3">
    <name type="scientific">Novosphingobium malaysiense</name>
    <dbReference type="NCBI Taxonomy" id="1348853"/>
    <lineage>
        <taxon>Bacteria</taxon>
        <taxon>Pseudomonadati</taxon>
        <taxon>Pseudomonadota</taxon>
        <taxon>Alphaproteobacteria</taxon>
        <taxon>Sphingomonadales</taxon>
        <taxon>Sphingomonadaceae</taxon>
        <taxon>Novosphingobium</taxon>
    </lineage>
</organism>
<dbReference type="EMBL" id="JTDI01000004">
    <property type="protein sequence ID" value="KHK90593.1"/>
    <property type="molecule type" value="Genomic_DNA"/>
</dbReference>
<name>A0A0B1ZJD7_9SPHN</name>
<protein>
    <recommendedName>
        <fullName evidence="4">Lipoprotein</fullName>
    </recommendedName>
</protein>
<evidence type="ECO:0000313" key="3">
    <source>
        <dbReference type="Proteomes" id="UP000031057"/>
    </source>
</evidence>
<dbReference type="Proteomes" id="UP000031057">
    <property type="component" value="Unassembled WGS sequence"/>
</dbReference>